<dbReference type="Pfam" id="PF00293">
    <property type="entry name" value="NUDIX"/>
    <property type="match status" value="1"/>
</dbReference>
<dbReference type="SUPFAM" id="SSF55811">
    <property type="entry name" value="Nudix"/>
    <property type="match status" value="1"/>
</dbReference>
<name>A0ABW5GLL5_9PSEU</name>
<protein>
    <submittedName>
        <fullName evidence="6">NUDIX domain-containing protein</fullName>
    </submittedName>
</protein>
<dbReference type="PROSITE" id="PS51462">
    <property type="entry name" value="NUDIX"/>
    <property type="match status" value="1"/>
</dbReference>
<dbReference type="InterPro" id="IPR020084">
    <property type="entry name" value="NUDIX_hydrolase_CS"/>
</dbReference>
<comment type="similarity">
    <text evidence="2 4">Belongs to the Nudix hydrolase family.</text>
</comment>
<dbReference type="EMBL" id="JBHUKU010000014">
    <property type="protein sequence ID" value="MFD2461751.1"/>
    <property type="molecule type" value="Genomic_DNA"/>
</dbReference>
<keyword evidence="3 4" id="KW-0378">Hydrolase</keyword>
<evidence type="ECO:0000256" key="3">
    <source>
        <dbReference type="ARBA" id="ARBA00022801"/>
    </source>
</evidence>
<dbReference type="Gene3D" id="3.90.79.10">
    <property type="entry name" value="Nucleoside Triphosphate Pyrophosphohydrolase"/>
    <property type="match status" value="1"/>
</dbReference>
<dbReference type="PANTHER" id="PTHR43046">
    <property type="entry name" value="GDP-MANNOSE MANNOSYL HYDROLASE"/>
    <property type="match status" value="1"/>
</dbReference>
<evidence type="ECO:0000256" key="2">
    <source>
        <dbReference type="ARBA" id="ARBA00005582"/>
    </source>
</evidence>
<feature type="domain" description="Nudix hydrolase" evidence="5">
    <location>
        <begin position="1"/>
        <end position="136"/>
    </location>
</feature>
<dbReference type="RefSeq" id="WP_345390558.1">
    <property type="nucleotide sequence ID" value="NZ_BAABHG010000004.1"/>
</dbReference>
<keyword evidence="7" id="KW-1185">Reference proteome</keyword>
<evidence type="ECO:0000313" key="7">
    <source>
        <dbReference type="Proteomes" id="UP001597419"/>
    </source>
</evidence>
<dbReference type="PANTHER" id="PTHR43046:SF2">
    <property type="entry name" value="8-OXO-DGTP DIPHOSPHATASE-RELATED"/>
    <property type="match status" value="1"/>
</dbReference>
<dbReference type="InterPro" id="IPR015797">
    <property type="entry name" value="NUDIX_hydrolase-like_dom_sf"/>
</dbReference>
<evidence type="ECO:0000313" key="6">
    <source>
        <dbReference type="EMBL" id="MFD2461751.1"/>
    </source>
</evidence>
<gene>
    <name evidence="6" type="ORF">ACFSYJ_24300</name>
</gene>
<dbReference type="Proteomes" id="UP001597419">
    <property type="component" value="Unassembled WGS sequence"/>
</dbReference>
<dbReference type="InterPro" id="IPR000086">
    <property type="entry name" value="NUDIX_hydrolase_dom"/>
</dbReference>
<dbReference type="PRINTS" id="PR00502">
    <property type="entry name" value="NUDIXFAMILY"/>
</dbReference>
<comment type="cofactor">
    <cofactor evidence="1">
        <name>Mg(2+)</name>
        <dbReference type="ChEBI" id="CHEBI:18420"/>
    </cofactor>
</comment>
<dbReference type="InterPro" id="IPR020476">
    <property type="entry name" value="Nudix_hydrolase"/>
</dbReference>
<accession>A0ABW5GLL5</accession>
<proteinExistence type="inferred from homology"/>
<evidence type="ECO:0000256" key="4">
    <source>
        <dbReference type="RuleBase" id="RU003476"/>
    </source>
</evidence>
<comment type="caution">
    <text evidence="6">The sequence shown here is derived from an EMBL/GenBank/DDBJ whole genome shotgun (WGS) entry which is preliminary data.</text>
</comment>
<evidence type="ECO:0000256" key="1">
    <source>
        <dbReference type="ARBA" id="ARBA00001946"/>
    </source>
</evidence>
<evidence type="ECO:0000259" key="5">
    <source>
        <dbReference type="PROSITE" id="PS51462"/>
    </source>
</evidence>
<dbReference type="PROSITE" id="PS00893">
    <property type="entry name" value="NUDIX_BOX"/>
    <property type="match status" value="1"/>
</dbReference>
<organism evidence="6 7">
    <name type="scientific">Amycolatopsis samaneae</name>
    <dbReference type="NCBI Taxonomy" id="664691"/>
    <lineage>
        <taxon>Bacteria</taxon>
        <taxon>Bacillati</taxon>
        <taxon>Actinomycetota</taxon>
        <taxon>Actinomycetes</taxon>
        <taxon>Pseudonocardiales</taxon>
        <taxon>Pseudonocardiaceae</taxon>
        <taxon>Amycolatopsis</taxon>
    </lineage>
</organism>
<reference evidence="7" key="1">
    <citation type="journal article" date="2019" name="Int. J. Syst. Evol. Microbiol.">
        <title>The Global Catalogue of Microorganisms (GCM) 10K type strain sequencing project: providing services to taxonomists for standard genome sequencing and annotation.</title>
        <authorList>
            <consortium name="The Broad Institute Genomics Platform"/>
            <consortium name="The Broad Institute Genome Sequencing Center for Infectious Disease"/>
            <person name="Wu L."/>
            <person name="Ma J."/>
        </authorList>
    </citation>
    <scope>NUCLEOTIDE SEQUENCE [LARGE SCALE GENOMIC DNA]</scope>
    <source>
        <strain evidence="7">CGMCC 4.7643</strain>
    </source>
</reference>
<sequence length="146" mass="15778">MAPQAEKHLAYTWVPRGGTVLFLRRHPENFLGGKWELPGGTVEPGEPPERTAVRETAEEAGLTITVTGERSRHTWRDVTGRDLLVHAIVYQGTESGLAGDVTLSPGEHDEFAWLTPERAAALDLLPHIRETLAAARPGSARGGSPA</sequence>